<comment type="function">
    <text evidence="8">Nucleotidyltransferase involved in the post-translational modification of proteins. It can catalyze the addition of adenosine monophosphate (AMP) or uridine monophosphate (UMP) to a protein, resulting in modifications known as AMPylation and UMPylation.</text>
</comment>
<keyword evidence="5 8" id="KW-0547">Nucleotide-binding</keyword>
<comment type="catalytic activity">
    <reaction evidence="8">
        <text>L-seryl-[protein] + UTP = O-(5'-uridylyl)-L-seryl-[protein] + diphosphate</text>
        <dbReference type="Rhea" id="RHEA:64604"/>
        <dbReference type="Rhea" id="RHEA-COMP:9863"/>
        <dbReference type="Rhea" id="RHEA-COMP:16635"/>
        <dbReference type="ChEBI" id="CHEBI:29999"/>
        <dbReference type="ChEBI" id="CHEBI:33019"/>
        <dbReference type="ChEBI" id="CHEBI:46398"/>
        <dbReference type="ChEBI" id="CHEBI:156051"/>
    </reaction>
</comment>
<reference evidence="9" key="1">
    <citation type="submission" date="2023-03" db="EMBL/GenBank/DDBJ databases">
        <title>Chitinimonas shenzhenensis gen. nov., sp. nov., a novel member of family Burkholderiaceae isolated from activated sludge collected in Shen Zhen, China.</title>
        <authorList>
            <person name="Wang X."/>
        </authorList>
    </citation>
    <scope>NUCLEOTIDE SEQUENCE</scope>
    <source>
        <strain evidence="9">DQS-5</strain>
    </source>
</reference>
<dbReference type="RefSeq" id="WP_284099643.1">
    <property type="nucleotide sequence ID" value="NZ_JARRAF010000004.1"/>
</dbReference>
<feature type="binding site" evidence="8">
    <location>
        <position position="90"/>
    </location>
    <ligand>
        <name>ATP</name>
        <dbReference type="ChEBI" id="CHEBI:30616"/>
    </ligand>
</feature>
<keyword evidence="10" id="KW-1185">Reference proteome</keyword>
<feature type="binding site" evidence="8">
    <location>
        <position position="91"/>
    </location>
    <ligand>
        <name>ATP</name>
        <dbReference type="ChEBI" id="CHEBI:30616"/>
    </ligand>
</feature>
<feature type="binding site" evidence="8">
    <location>
        <position position="260"/>
    </location>
    <ligand>
        <name>ATP</name>
        <dbReference type="ChEBI" id="CHEBI:30616"/>
    </ligand>
</feature>
<keyword evidence="8" id="KW-0464">Manganese</keyword>
<dbReference type="NCBIfam" id="NF000658">
    <property type="entry name" value="PRK00029.1"/>
    <property type="match status" value="1"/>
</dbReference>
<feature type="binding site" evidence="8">
    <location>
        <position position="124"/>
    </location>
    <ligand>
        <name>ATP</name>
        <dbReference type="ChEBI" id="CHEBI:30616"/>
    </ligand>
</feature>
<dbReference type="EC" id="2.7.7.108" evidence="8"/>
<evidence type="ECO:0000256" key="2">
    <source>
        <dbReference type="ARBA" id="ARBA00022679"/>
    </source>
</evidence>
<feature type="active site" description="Proton acceptor" evidence="8">
    <location>
        <position position="250"/>
    </location>
</feature>
<protein>
    <recommendedName>
        <fullName evidence="8">Protein nucleotidyltransferase YdiU</fullName>
        <ecNumber evidence="8">2.7.7.-</ecNumber>
    </recommendedName>
    <alternativeName>
        <fullName evidence="8">Protein adenylyltransferase YdiU</fullName>
        <ecNumber evidence="8">2.7.7.108</ecNumber>
    </alternativeName>
    <alternativeName>
        <fullName evidence="8">Protein uridylyltransferase YdiU</fullName>
        <ecNumber evidence="8">2.7.7.-</ecNumber>
    </alternativeName>
</protein>
<gene>
    <name evidence="8" type="primary">ydiU</name>
    <name evidence="8" type="synonym">selO</name>
    <name evidence="9" type="ORF">PZA18_04725</name>
</gene>
<feature type="binding site" evidence="8">
    <location>
        <position position="123"/>
    </location>
    <ligand>
        <name>ATP</name>
        <dbReference type="ChEBI" id="CHEBI:30616"/>
    </ligand>
</feature>
<keyword evidence="4 8" id="KW-0479">Metal-binding</keyword>
<feature type="binding site" evidence="8">
    <location>
        <position position="181"/>
    </location>
    <ligand>
        <name>ATP</name>
        <dbReference type="ChEBI" id="CHEBI:30616"/>
    </ligand>
</feature>
<dbReference type="PANTHER" id="PTHR32057:SF14">
    <property type="entry name" value="PROTEIN ADENYLYLTRANSFERASE SELO, MITOCHONDRIAL"/>
    <property type="match status" value="1"/>
</dbReference>
<evidence type="ECO:0000256" key="3">
    <source>
        <dbReference type="ARBA" id="ARBA00022695"/>
    </source>
</evidence>
<evidence type="ECO:0000256" key="5">
    <source>
        <dbReference type="ARBA" id="ARBA00022741"/>
    </source>
</evidence>
<sequence>MPTSSDIPMQHRFHDLGPSFYREVPATPLPNPYLVAFNHDLASELNIALPSGDELPHWLVGNQMPASARPIASVYAGHQFGVYVPQLGDGRALLLGEVQTRNGDWLEMQLKGAGPTPYSRMGDGRAVLRSTIREYLASEAMHGLGIPTSRALAIGGSNAPVWREQLETAAVLTRLAPSHIRFGHFELFFYRGQHAQIQTLADFVIDHFYPACREQDNPYQALLEAVIARTSDLLVQWQAVGFCHGVMNTDNMSILGLTLDYGPYGFLDGFDPGHICNHSDETGRYAYSQQPQIALWNCSCLAQALIPLLDRDAAVAALQAFQPRFEADYLAMLRRKLGLATEEDTDAALLEELLELLAQARSDWTRFWRSLAMFTPGGDLTRWRDQVLDRERFDAWAERYSQRLLREESQHAARSIRMNQVNPKYVLRNHLAESAIRHAQAGDFSEVERLHQLLKAPFDEQPAWEAYADLPPDWAATLSVSCSS</sequence>
<dbReference type="HAMAP" id="MF_00692">
    <property type="entry name" value="SelO"/>
    <property type="match status" value="1"/>
</dbReference>
<evidence type="ECO:0000256" key="7">
    <source>
        <dbReference type="ARBA" id="ARBA00022842"/>
    </source>
</evidence>
<comment type="catalytic activity">
    <reaction evidence="8">
        <text>L-seryl-[protein] + ATP = 3-O-(5'-adenylyl)-L-seryl-[protein] + diphosphate</text>
        <dbReference type="Rhea" id="RHEA:58120"/>
        <dbReference type="Rhea" id="RHEA-COMP:9863"/>
        <dbReference type="Rhea" id="RHEA-COMP:15073"/>
        <dbReference type="ChEBI" id="CHEBI:29999"/>
        <dbReference type="ChEBI" id="CHEBI:30616"/>
        <dbReference type="ChEBI" id="CHEBI:33019"/>
        <dbReference type="ChEBI" id="CHEBI:142516"/>
        <dbReference type="EC" id="2.7.7.108"/>
    </reaction>
</comment>
<evidence type="ECO:0000313" key="9">
    <source>
        <dbReference type="EMBL" id="MDK2123353.1"/>
    </source>
</evidence>
<name>A0ABT7DW70_9NEIS</name>
<feature type="binding site" evidence="8">
    <location>
        <position position="260"/>
    </location>
    <ligand>
        <name>Mg(2+)</name>
        <dbReference type="ChEBI" id="CHEBI:18420"/>
    </ligand>
</feature>
<comment type="cofactor">
    <cofactor evidence="8">
        <name>Mg(2+)</name>
        <dbReference type="ChEBI" id="CHEBI:18420"/>
    </cofactor>
    <cofactor evidence="8">
        <name>Mn(2+)</name>
        <dbReference type="ChEBI" id="CHEBI:29035"/>
    </cofactor>
</comment>
<keyword evidence="6 8" id="KW-0067">ATP-binding</keyword>
<evidence type="ECO:0000256" key="8">
    <source>
        <dbReference type="HAMAP-Rule" id="MF_00692"/>
    </source>
</evidence>
<keyword evidence="2 8" id="KW-0808">Transferase</keyword>
<feature type="binding site" evidence="8">
    <location>
        <position position="111"/>
    </location>
    <ligand>
        <name>ATP</name>
        <dbReference type="ChEBI" id="CHEBI:30616"/>
    </ligand>
</feature>
<organism evidence="9 10">
    <name type="scientific">Parachitinimonas caeni</name>
    <dbReference type="NCBI Taxonomy" id="3031301"/>
    <lineage>
        <taxon>Bacteria</taxon>
        <taxon>Pseudomonadati</taxon>
        <taxon>Pseudomonadota</taxon>
        <taxon>Betaproteobacteria</taxon>
        <taxon>Neisseriales</taxon>
        <taxon>Chitinibacteraceae</taxon>
        <taxon>Parachitinimonas</taxon>
    </lineage>
</organism>
<comment type="caution">
    <text evidence="9">The sequence shown here is derived from an EMBL/GenBank/DDBJ whole genome shotgun (WGS) entry which is preliminary data.</text>
</comment>
<evidence type="ECO:0000256" key="4">
    <source>
        <dbReference type="ARBA" id="ARBA00022723"/>
    </source>
</evidence>
<feature type="binding site" evidence="8">
    <location>
        <position position="251"/>
    </location>
    <ligand>
        <name>Mg(2+)</name>
        <dbReference type="ChEBI" id="CHEBI:18420"/>
    </ligand>
</feature>
<accession>A0ABT7DW70</accession>
<feature type="binding site" evidence="8">
    <location>
        <position position="88"/>
    </location>
    <ligand>
        <name>ATP</name>
        <dbReference type="ChEBI" id="CHEBI:30616"/>
    </ligand>
</feature>
<dbReference type="Pfam" id="PF02696">
    <property type="entry name" value="SelO"/>
    <property type="match status" value="1"/>
</dbReference>
<feature type="binding site" evidence="8">
    <location>
        <position position="174"/>
    </location>
    <ligand>
        <name>ATP</name>
        <dbReference type="ChEBI" id="CHEBI:30616"/>
    </ligand>
</feature>
<evidence type="ECO:0000256" key="1">
    <source>
        <dbReference type="ARBA" id="ARBA00009747"/>
    </source>
</evidence>
<comment type="catalytic activity">
    <reaction evidence="8">
        <text>L-histidyl-[protein] + UTP = N(tele)-(5'-uridylyl)-L-histidyl-[protein] + diphosphate</text>
        <dbReference type="Rhea" id="RHEA:83891"/>
        <dbReference type="Rhea" id="RHEA-COMP:9745"/>
        <dbReference type="Rhea" id="RHEA-COMP:20239"/>
        <dbReference type="ChEBI" id="CHEBI:29979"/>
        <dbReference type="ChEBI" id="CHEBI:33019"/>
        <dbReference type="ChEBI" id="CHEBI:46398"/>
        <dbReference type="ChEBI" id="CHEBI:233474"/>
    </reaction>
</comment>
<comment type="catalytic activity">
    <reaction evidence="8">
        <text>L-tyrosyl-[protein] + UTP = O-(5'-uridylyl)-L-tyrosyl-[protein] + diphosphate</text>
        <dbReference type="Rhea" id="RHEA:83887"/>
        <dbReference type="Rhea" id="RHEA-COMP:10136"/>
        <dbReference type="Rhea" id="RHEA-COMP:20238"/>
        <dbReference type="ChEBI" id="CHEBI:33019"/>
        <dbReference type="ChEBI" id="CHEBI:46398"/>
        <dbReference type="ChEBI" id="CHEBI:46858"/>
        <dbReference type="ChEBI" id="CHEBI:90602"/>
    </reaction>
</comment>
<dbReference type="PANTHER" id="PTHR32057">
    <property type="entry name" value="PROTEIN ADENYLYLTRANSFERASE SELO, MITOCHONDRIAL"/>
    <property type="match status" value="1"/>
</dbReference>
<dbReference type="Proteomes" id="UP001172778">
    <property type="component" value="Unassembled WGS sequence"/>
</dbReference>
<evidence type="ECO:0000256" key="6">
    <source>
        <dbReference type="ARBA" id="ARBA00022840"/>
    </source>
</evidence>
<proteinExistence type="inferred from homology"/>
<evidence type="ECO:0000313" key="10">
    <source>
        <dbReference type="Proteomes" id="UP001172778"/>
    </source>
</evidence>
<dbReference type="InterPro" id="IPR003846">
    <property type="entry name" value="SelO"/>
</dbReference>
<dbReference type="EC" id="2.7.7.-" evidence="8"/>
<comment type="catalytic activity">
    <reaction evidence="8">
        <text>L-tyrosyl-[protein] + ATP = O-(5'-adenylyl)-L-tyrosyl-[protein] + diphosphate</text>
        <dbReference type="Rhea" id="RHEA:54288"/>
        <dbReference type="Rhea" id="RHEA-COMP:10136"/>
        <dbReference type="Rhea" id="RHEA-COMP:13846"/>
        <dbReference type="ChEBI" id="CHEBI:30616"/>
        <dbReference type="ChEBI" id="CHEBI:33019"/>
        <dbReference type="ChEBI" id="CHEBI:46858"/>
        <dbReference type="ChEBI" id="CHEBI:83624"/>
        <dbReference type="EC" id="2.7.7.108"/>
    </reaction>
</comment>
<dbReference type="EMBL" id="JARRAF010000004">
    <property type="protein sequence ID" value="MDK2123353.1"/>
    <property type="molecule type" value="Genomic_DNA"/>
</dbReference>
<comment type="catalytic activity">
    <reaction evidence="8">
        <text>L-threonyl-[protein] + ATP = 3-O-(5'-adenylyl)-L-threonyl-[protein] + diphosphate</text>
        <dbReference type="Rhea" id="RHEA:54292"/>
        <dbReference type="Rhea" id="RHEA-COMP:11060"/>
        <dbReference type="Rhea" id="RHEA-COMP:13847"/>
        <dbReference type="ChEBI" id="CHEBI:30013"/>
        <dbReference type="ChEBI" id="CHEBI:30616"/>
        <dbReference type="ChEBI" id="CHEBI:33019"/>
        <dbReference type="ChEBI" id="CHEBI:138113"/>
        <dbReference type="EC" id="2.7.7.108"/>
    </reaction>
</comment>
<keyword evidence="3 8" id="KW-0548">Nucleotidyltransferase</keyword>
<comment type="similarity">
    <text evidence="1 8">Belongs to the SELO family.</text>
</comment>
<keyword evidence="7 8" id="KW-0460">Magnesium</keyword>